<reference evidence="2" key="1">
    <citation type="journal article" date="2022" name="Mol. Ecol. Resour.">
        <title>The genomes of chicory, endive, great burdock and yacon provide insights into Asteraceae palaeo-polyploidization history and plant inulin production.</title>
        <authorList>
            <person name="Fan W."/>
            <person name="Wang S."/>
            <person name="Wang H."/>
            <person name="Wang A."/>
            <person name="Jiang F."/>
            <person name="Liu H."/>
            <person name="Zhao H."/>
            <person name="Xu D."/>
            <person name="Zhang Y."/>
        </authorList>
    </citation>
    <scope>NUCLEOTIDE SEQUENCE [LARGE SCALE GENOMIC DNA]</scope>
    <source>
        <strain evidence="2">cv. Yunnan</strain>
    </source>
</reference>
<reference evidence="1 2" key="2">
    <citation type="journal article" date="2022" name="Mol. Ecol. Resour.">
        <title>The genomes of chicory, endive, great burdock and yacon provide insights into Asteraceae paleo-polyploidization history and plant inulin production.</title>
        <authorList>
            <person name="Fan W."/>
            <person name="Wang S."/>
            <person name="Wang H."/>
            <person name="Wang A."/>
            <person name="Jiang F."/>
            <person name="Liu H."/>
            <person name="Zhao H."/>
            <person name="Xu D."/>
            <person name="Zhang Y."/>
        </authorList>
    </citation>
    <scope>NUCLEOTIDE SEQUENCE [LARGE SCALE GENOMIC DNA]</scope>
    <source>
        <strain evidence="2">cv. Yunnan</strain>
        <tissue evidence="1">Leaves</tissue>
    </source>
</reference>
<dbReference type="EMBL" id="CM042038">
    <property type="protein sequence ID" value="KAI3731057.1"/>
    <property type="molecule type" value="Genomic_DNA"/>
</dbReference>
<evidence type="ECO:0000313" key="2">
    <source>
        <dbReference type="Proteomes" id="UP001056120"/>
    </source>
</evidence>
<evidence type="ECO:0000313" key="1">
    <source>
        <dbReference type="EMBL" id="KAI3731057.1"/>
    </source>
</evidence>
<organism evidence="1 2">
    <name type="scientific">Smallanthus sonchifolius</name>
    <dbReference type="NCBI Taxonomy" id="185202"/>
    <lineage>
        <taxon>Eukaryota</taxon>
        <taxon>Viridiplantae</taxon>
        <taxon>Streptophyta</taxon>
        <taxon>Embryophyta</taxon>
        <taxon>Tracheophyta</taxon>
        <taxon>Spermatophyta</taxon>
        <taxon>Magnoliopsida</taxon>
        <taxon>eudicotyledons</taxon>
        <taxon>Gunneridae</taxon>
        <taxon>Pentapetalae</taxon>
        <taxon>asterids</taxon>
        <taxon>campanulids</taxon>
        <taxon>Asterales</taxon>
        <taxon>Asteraceae</taxon>
        <taxon>Asteroideae</taxon>
        <taxon>Heliantheae alliance</taxon>
        <taxon>Millerieae</taxon>
        <taxon>Smallanthus</taxon>
    </lineage>
</organism>
<accession>A0ACB9C9U1</accession>
<sequence length="83" mass="9309">MLFIFLNFRSDCEYDLWLLSSMLSFFSKFVDSTLLPPLMIVASLSLLSTTISFSDILSFRDSLVSSMELSSNGTYSLSSIKSI</sequence>
<comment type="caution">
    <text evidence="1">The sequence shown here is derived from an EMBL/GenBank/DDBJ whole genome shotgun (WGS) entry which is preliminary data.</text>
</comment>
<proteinExistence type="predicted"/>
<gene>
    <name evidence="1" type="ORF">L1987_62240</name>
</gene>
<protein>
    <submittedName>
        <fullName evidence="1">Uncharacterized protein</fullName>
    </submittedName>
</protein>
<keyword evidence="2" id="KW-1185">Reference proteome</keyword>
<name>A0ACB9C9U1_9ASTR</name>
<dbReference type="Proteomes" id="UP001056120">
    <property type="component" value="Linkage Group LG21"/>
</dbReference>